<dbReference type="AlphaFoldDB" id="A0A834ZTW9"/>
<evidence type="ECO:0000256" key="1">
    <source>
        <dbReference type="ARBA" id="ARBA00005474"/>
    </source>
</evidence>
<gene>
    <name evidence="3" type="ORF">HHK36_001347</name>
</gene>
<dbReference type="OrthoDB" id="1137559at2759"/>
<reference evidence="3 4" key="1">
    <citation type="submission" date="2020-04" db="EMBL/GenBank/DDBJ databases">
        <title>Plant Genome Project.</title>
        <authorList>
            <person name="Zhang R.-G."/>
        </authorList>
    </citation>
    <scope>NUCLEOTIDE SEQUENCE [LARGE SCALE GENOMIC DNA]</scope>
    <source>
        <strain evidence="3">YNK0</strain>
        <tissue evidence="3">Leaf</tissue>
    </source>
</reference>
<protein>
    <recommendedName>
        <fullName evidence="2">LOB domain-containing protein</fullName>
    </recommendedName>
</protein>
<evidence type="ECO:0000313" key="4">
    <source>
        <dbReference type="Proteomes" id="UP000655225"/>
    </source>
</evidence>
<proteinExistence type="inferred from homology"/>
<dbReference type="PROSITE" id="PS50891">
    <property type="entry name" value="LOB"/>
    <property type="match status" value="1"/>
</dbReference>
<dbReference type="Proteomes" id="UP000655225">
    <property type="component" value="Unassembled WGS sequence"/>
</dbReference>
<dbReference type="PANTHER" id="PTHR31301:SF77">
    <property type="entry name" value="LOB DOMAIN-CONTAINING PROTEIN 1-LIKE"/>
    <property type="match status" value="1"/>
</dbReference>
<evidence type="ECO:0000313" key="3">
    <source>
        <dbReference type="EMBL" id="KAF8413366.1"/>
    </source>
</evidence>
<comment type="similarity">
    <text evidence="1">Belongs to the LOB domain-containing protein family.</text>
</comment>
<evidence type="ECO:0000259" key="2">
    <source>
        <dbReference type="PROSITE" id="PS50891"/>
    </source>
</evidence>
<sequence>MQGPGKTHQPCAACRMLRRRCDNNCILAPFFPAEDIESFAGVHKVFRSSNVIKMLKMVEETKREDAVKSIVYEASARLWDPIYGSAGAVFHLQKHVQELEVQLQLTRARILESLEQNDELLRILMNIRHLHTLSPIDDMMFEHDDFSLDHNNMMVFDPVNFQ</sequence>
<accession>A0A834ZTW9</accession>
<feature type="domain" description="LOB" evidence="2">
    <location>
        <begin position="9"/>
        <end position="110"/>
    </location>
</feature>
<keyword evidence="4" id="KW-1185">Reference proteome</keyword>
<dbReference type="PANTHER" id="PTHR31301">
    <property type="entry name" value="LOB DOMAIN-CONTAINING PROTEIN 4-RELATED"/>
    <property type="match status" value="1"/>
</dbReference>
<dbReference type="InterPro" id="IPR004883">
    <property type="entry name" value="LOB"/>
</dbReference>
<comment type="caution">
    <text evidence="3">The sequence shown here is derived from an EMBL/GenBank/DDBJ whole genome shotgun (WGS) entry which is preliminary data.</text>
</comment>
<dbReference type="Pfam" id="PF03195">
    <property type="entry name" value="LOB"/>
    <property type="match status" value="1"/>
</dbReference>
<dbReference type="EMBL" id="JABCRI010000001">
    <property type="protein sequence ID" value="KAF8413366.1"/>
    <property type="molecule type" value="Genomic_DNA"/>
</dbReference>
<dbReference type="OMA" id="NNCILAP"/>
<organism evidence="3 4">
    <name type="scientific">Tetracentron sinense</name>
    <name type="common">Spur-leaf</name>
    <dbReference type="NCBI Taxonomy" id="13715"/>
    <lineage>
        <taxon>Eukaryota</taxon>
        <taxon>Viridiplantae</taxon>
        <taxon>Streptophyta</taxon>
        <taxon>Embryophyta</taxon>
        <taxon>Tracheophyta</taxon>
        <taxon>Spermatophyta</taxon>
        <taxon>Magnoliopsida</taxon>
        <taxon>Trochodendrales</taxon>
        <taxon>Trochodendraceae</taxon>
        <taxon>Tetracentron</taxon>
    </lineage>
</organism>
<name>A0A834ZTW9_TETSI</name>